<organism evidence="1">
    <name type="scientific">hydrocarbon metagenome</name>
    <dbReference type="NCBI Taxonomy" id="938273"/>
    <lineage>
        <taxon>unclassified sequences</taxon>
        <taxon>metagenomes</taxon>
        <taxon>ecological metagenomes</taxon>
    </lineage>
</organism>
<accession>A0A0W8E6P8</accession>
<protein>
    <submittedName>
        <fullName evidence="1">Uncharacterized protein</fullName>
    </submittedName>
</protein>
<proteinExistence type="predicted"/>
<sequence>MINMEIIKTETSTIEDLKQVMKEQNINTNDLRITGRIG</sequence>
<comment type="caution">
    <text evidence="1">The sequence shown here is derived from an EMBL/GenBank/DDBJ whole genome shotgun (WGS) entry which is preliminary data.</text>
</comment>
<dbReference type="EMBL" id="LNQE01001860">
    <property type="protein sequence ID" value="KUG04070.1"/>
    <property type="molecule type" value="Genomic_DNA"/>
</dbReference>
<name>A0A0W8E6P8_9ZZZZ</name>
<evidence type="ECO:0000313" key="1">
    <source>
        <dbReference type="EMBL" id="KUG04070.1"/>
    </source>
</evidence>
<gene>
    <name evidence="1" type="ORF">ASZ90_018516</name>
</gene>
<reference evidence="1" key="1">
    <citation type="journal article" date="2015" name="Proc. Natl. Acad. Sci. U.S.A.">
        <title>Networks of energetic and metabolic interactions define dynamics in microbial communities.</title>
        <authorList>
            <person name="Embree M."/>
            <person name="Liu J.K."/>
            <person name="Al-Bassam M.M."/>
            <person name="Zengler K."/>
        </authorList>
    </citation>
    <scope>NUCLEOTIDE SEQUENCE</scope>
</reference>
<dbReference type="AlphaFoldDB" id="A0A0W8E6P8"/>